<protein>
    <submittedName>
        <fullName evidence="3">Uncharacterized protein</fullName>
    </submittedName>
</protein>
<keyword evidence="2" id="KW-0472">Membrane</keyword>
<evidence type="ECO:0000256" key="2">
    <source>
        <dbReference type="SAM" id="Phobius"/>
    </source>
</evidence>
<proteinExistence type="predicted"/>
<dbReference type="VEuPathDB" id="FungiDB:I7I53_00931"/>
<gene>
    <name evidence="3" type="ORF">I7I53_00931</name>
</gene>
<name>A0A8A1LNP5_AJEC8</name>
<keyword evidence="2" id="KW-0812">Transmembrane</keyword>
<organism evidence="3 4">
    <name type="scientific">Ajellomyces capsulatus (strain H88)</name>
    <name type="common">Darling's disease fungus</name>
    <name type="synonym">Histoplasma capsulatum</name>
    <dbReference type="NCBI Taxonomy" id="544711"/>
    <lineage>
        <taxon>Eukaryota</taxon>
        <taxon>Fungi</taxon>
        <taxon>Dikarya</taxon>
        <taxon>Ascomycota</taxon>
        <taxon>Pezizomycotina</taxon>
        <taxon>Eurotiomycetes</taxon>
        <taxon>Eurotiomycetidae</taxon>
        <taxon>Onygenales</taxon>
        <taxon>Ajellomycetaceae</taxon>
        <taxon>Histoplasma</taxon>
    </lineage>
</organism>
<sequence>MLHLMYIGFSFLSLLVSLLCNITPKLLITQKGSEELGKDIKVAQHIYPKMDRRVGGKKKERKKERTSPKK</sequence>
<evidence type="ECO:0000256" key="1">
    <source>
        <dbReference type="SAM" id="MobiDB-lite"/>
    </source>
</evidence>
<reference evidence="3" key="1">
    <citation type="submission" date="2021-01" db="EMBL/GenBank/DDBJ databases">
        <title>Chromosome-level genome assembly of a human fungal pathogen reveals clustering of transcriptionally co-regulated genes.</title>
        <authorList>
            <person name="Voorhies M."/>
            <person name="Cohen S."/>
            <person name="Shea T.P."/>
            <person name="Petrus S."/>
            <person name="Munoz J.F."/>
            <person name="Poplawski S."/>
            <person name="Goldman W.E."/>
            <person name="Michael T."/>
            <person name="Cuomo C.A."/>
            <person name="Sil A."/>
            <person name="Beyhan S."/>
        </authorList>
    </citation>
    <scope>NUCLEOTIDE SEQUENCE</scope>
    <source>
        <strain evidence="3">H88</strain>
    </source>
</reference>
<accession>A0A8A1LNP5</accession>
<dbReference type="Proteomes" id="UP000663419">
    <property type="component" value="Chromosome 3"/>
</dbReference>
<evidence type="ECO:0000313" key="4">
    <source>
        <dbReference type="Proteomes" id="UP000663419"/>
    </source>
</evidence>
<feature type="transmembrane region" description="Helical" evidence="2">
    <location>
        <begin position="6"/>
        <end position="28"/>
    </location>
</feature>
<dbReference type="AlphaFoldDB" id="A0A8A1LNP5"/>
<dbReference type="EMBL" id="CP069104">
    <property type="protein sequence ID" value="QSS53622.1"/>
    <property type="molecule type" value="Genomic_DNA"/>
</dbReference>
<evidence type="ECO:0000313" key="3">
    <source>
        <dbReference type="EMBL" id="QSS53622.1"/>
    </source>
</evidence>
<keyword evidence="2" id="KW-1133">Transmembrane helix</keyword>
<feature type="region of interest" description="Disordered" evidence="1">
    <location>
        <begin position="51"/>
        <end position="70"/>
    </location>
</feature>